<dbReference type="PANTHER" id="PTHR16305">
    <property type="entry name" value="TESTICULAR SOLUBLE ADENYLYL CYCLASE"/>
    <property type="match status" value="1"/>
</dbReference>
<feature type="domain" description="HTH luxR-type" evidence="3">
    <location>
        <begin position="926"/>
        <end position="991"/>
    </location>
</feature>
<dbReference type="SUPFAM" id="SSF52540">
    <property type="entry name" value="P-loop containing nucleoside triphosphate hydrolases"/>
    <property type="match status" value="1"/>
</dbReference>
<dbReference type="GO" id="GO:0005737">
    <property type="term" value="C:cytoplasm"/>
    <property type="evidence" value="ECO:0007669"/>
    <property type="project" value="TreeGrafter"/>
</dbReference>
<reference evidence="4 5" key="1">
    <citation type="submission" date="2018-03" db="EMBL/GenBank/DDBJ databases">
        <title>Genomic Encyclopedia of Archaeal and Bacterial Type Strains, Phase II (KMG-II): from individual species to whole genera.</title>
        <authorList>
            <person name="Goeker M."/>
        </authorList>
    </citation>
    <scope>NUCLEOTIDE SEQUENCE [LARGE SCALE GENOMIC DNA]</scope>
    <source>
        <strain evidence="4 5">DSM 100065</strain>
    </source>
</reference>
<dbReference type="InterPro" id="IPR036388">
    <property type="entry name" value="WH-like_DNA-bd_sf"/>
</dbReference>
<comment type="caution">
    <text evidence="4">The sequence shown here is derived from an EMBL/GenBank/DDBJ whole genome shotgun (WGS) entry which is preliminary data.</text>
</comment>
<dbReference type="Pfam" id="PF00196">
    <property type="entry name" value="GerE"/>
    <property type="match status" value="1"/>
</dbReference>
<dbReference type="GO" id="GO:0006355">
    <property type="term" value="P:regulation of DNA-templated transcription"/>
    <property type="evidence" value="ECO:0007669"/>
    <property type="project" value="InterPro"/>
</dbReference>
<dbReference type="Proteomes" id="UP000237752">
    <property type="component" value="Unassembled WGS sequence"/>
</dbReference>
<evidence type="ECO:0000256" key="1">
    <source>
        <dbReference type="ARBA" id="ARBA00022741"/>
    </source>
</evidence>
<proteinExistence type="predicted"/>
<dbReference type="PRINTS" id="PR00038">
    <property type="entry name" value="HTHLUXR"/>
</dbReference>
<dbReference type="CDD" id="cd06170">
    <property type="entry name" value="LuxR_C_like"/>
    <property type="match status" value="1"/>
</dbReference>
<dbReference type="InterPro" id="IPR016032">
    <property type="entry name" value="Sig_transdc_resp-reg_C-effctor"/>
</dbReference>
<dbReference type="SUPFAM" id="SSF46894">
    <property type="entry name" value="C-terminal effector domain of the bipartite response regulators"/>
    <property type="match status" value="1"/>
</dbReference>
<keyword evidence="1" id="KW-0547">Nucleotide-binding</keyword>
<dbReference type="AlphaFoldDB" id="A0A2T0YY07"/>
<dbReference type="SMART" id="SM00421">
    <property type="entry name" value="HTH_LUXR"/>
    <property type="match status" value="1"/>
</dbReference>
<dbReference type="GO" id="GO:0003677">
    <property type="term" value="F:DNA binding"/>
    <property type="evidence" value="ECO:0007669"/>
    <property type="project" value="InterPro"/>
</dbReference>
<protein>
    <submittedName>
        <fullName evidence="4">Regulatory LuxR family protein</fullName>
    </submittedName>
</protein>
<dbReference type="EMBL" id="PVUE01000037">
    <property type="protein sequence ID" value="PRZ28977.1"/>
    <property type="molecule type" value="Genomic_DNA"/>
</dbReference>
<sequence>MVDVPRWGSDIPIVGRATEVARLMSALERAAAGEATAVLLAGDAGVGKTRVLREVTEKARNHEFVVAYGYCMDVGEVGMPYLPFSDLLNSLADSGDHDDVFAEHQVVRRLLRGGGPGLDQTSRLQLFDAVIALCAAISRKRPLLLVIEDLHWADQSTRELLRFLLSRIRDEHIAVVASYRSDDLHRRHPLRATLGELVRLPAVERMQLDPLPDPSVSRLIRALQPHTMPAPVVRRIVQQSEGNPFYAEELLAAALERPDDASIHNGLPSALADLLVTRFEQLTPEGQQVIRVASVAGRRVEHSLLRDAVSLPTDQLDAGLRDAIGNYILEPAGDGQAYTFRHALLQEASYGDLLPGERARVHAVYAELLSADADPARSAAARAHHYLASHDLPDALTASLEAADHAAHVGAPGEVLHHLETVLEIWSAVPDAEARVGHSDIVVLLRASNAATECGDANRAVALTRAALDKATAATDADLTAQIRYTLAKNLVQVDRDQAAYEQSKAALELIPATPPSATRVWAAATHVLTAHYVGAEQEALKAGQEGLRAAESLGILDAQSDLIVSLLCLAPVGRDTDDGLAQLTYALELARRSGNVAVELRTIFNLAIGRYEGGDMESALLWTAAGIVRAHETGMSASPYPTQMLLIQSLAQHVSGDWDAMCAERDQPLHVRALGLQVDVARGVSIDDELARIFSTTPAELLQQAQSPNARTVLWSIDAAINAGPAAIDQATWAADAVAAIEWYERIKAVLDVVLRPNYLVGVRLSALALTAAADQFERERIMDNAAGMKRWRATADKLIESARQTMRHHLSGASSPHLDGAYAVGPEARAWVARADAEYSRLDAVDSVSSWRHALESFDYGDVYERARCEWRLAEALIAAGERHEADQHIKSARETAQRLNARPLVSALDAIARRARLRSAGAADTRDSLLTAREHDVLSLLAKGRTNRQIGKELFISDKTASVHVSKILAKLGAASRTEAAAIARQRGYL</sequence>
<accession>A0A2T0YY07</accession>
<dbReference type="Pfam" id="PF13191">
    <property type="entry name" value="AAA_16"/>
    <property type="match status" value="1"/>
</dbReference>
<dbReference type="PROSITE" id="PS50043">
    <property type="entry name" value="HTH_LUXR_2"/>
    <property type="match status" value="1"/>
</dbReference>
<dbReference type="PANTHER" id="PTHR16305:SF35">
    <property type="entry name" value="TRANSCRIPTIONAL ACTIVATOR DOMAIN"/>
    <property type="match status" value="1"/>
</dbReference>
<name>A0A2T0YY07_9ACTN</name>
<dbReference type="InterPro" id="IPR000792">
    <property type="entry name" value="Tscrpt_reg_LuxR_C"/>
</dbReference>
<keyword evidence="5" id="KW-1185">Reference proteome</keyword>
<dbReference type="GO" id="GO:0004016">
    <property type="term" value="F:adenylate cyclase activity"/>
    <property type="evidence" value="ECO:0007669"/>
    <property type="project" value="TreeGrafter"/>
</dbReference>
<dbReference type="OrthoDB" id="5476461at2"/>
<evidence type="ECO:0000313" key="5">
    <source>
        <dbReference type="Proteomes" id="UP000237752"/>
    </source>
</evidence>
<gene>
    <name evidence="4" type="ORF">CLV47_1374</name>
</gene>
<evidence type="ECO:0000313" key="4">
    <source>
        <dbReference type="EMBL" id="PRZ28977.1"/>
    </source>
</evidence>
<dbReference type="InterPro" id="IPR041664">
    <property type="entry name" value="AAA_16"/>
</dbReference>
<evidence type="ECO:0000256" key="2">
    <source>
        <dbReference type="ARBA" id="ARBA00022840"/>
    </source>
</evidence>
<dbReference type="Gene3D" id="3.40.50.300">
    <property type="entry name" value="P-loop containing nucleotide triphosphate hydrolases"/>
    <property type="match status" value="1"/>
</dbReference>
<organism evidence="4 5">
    <name type="scientific">Antricoccus suffuscus</name>
    <dbReference type="NCBI Taxonomy" id="1629062"/>
    <lineage>
        <taxon>Bacteria</taxon>
        <taxon>Bacillati</taxon>
        <taxon>Actinomycetota</taxon>
        <taxon>Actinomycetes</taxon>
        <taxon>Geodermatophilales</taxon>
        <taxon>Antricoccaceae</taxon>
        <taxon>Antricoccus</taxon>
    </lineage>
</organism>
<dbReference type="Gene3D" id="1.10.10.10">
    <property type="entry name" value="Winged helix-like DNA-binding domain superfamily/Winged helix DNA-binding domain"/>
    <property type="match status" value="1"/>
</dbReference>
<evidence type="ECO:0000259" key="3">
    <source>
        <dbReference type="PROSITE" id="PS50043"/>
    </source>
</evidence>
<dbReference type="InterPro" id="IPR027417">
    <property type="entry name" value="P-loop_NTPase"/>
</dbReference>
<keyword evidence="2" id="KW-0067">ATP-binding</keyword>
<dbReference type="GO" id="GO:0005524">
    <property type="term" value="F:ATP binding"/>
    <property type="evidence" value="ECO:0007669"/>
    <property type="project" value="UniProtKB-KW"/>
</dbReference>